<name>A0AAC9L7V3_9PSEU</name>
<sequence length="82" mass="8260">MSLILLITALPGLVAFVAMTWAAVQRRREKSAPVGSRYGRRSASCARPSRSALAPAHGAQVGEAGTVPSAVPASSLTVGGAS</sequence>
<keyword evidence="2" id="KW-1185">Reference proteome</keyword>
<dbReference type="KEGG" id="acad:UA74_03485"/>
<dbReference type="EMBL" id="CP016076">
    <property type="protein sequence ID" value="APU12778.1"/>
    <property type="molecule type" value="Genomic_DNA"/>
</dbReference>
<organism evidence="1 2">
    <name type="scientific">Actinoalloteichus fjordicus</name>
    <dbReference type="NCBI Taxonomy" id="1612552"/>
    <lineage>
        <taxon>Bacteria</taxon>
        <taxon>Bacillati</taxon>
        <taxon>Actinomycetota</taxon>
        <taxon>Actinomycetes</taxon>
        <taxon>Pseudonocardiales</taxon>
        <taxon>Pseudonocardiaceae</taxon>
        <taxon>Actinoalloteichus</taxon>
    </lineage>
</organism>
<dbReference type="AlphaFoldDB" id="A0AAC9L7V3"/>
<evidence type="ECO:0000313" key="1">
    <source>
        <dbReference type="EMBL" id="APU12778.1"/>
    </source>
</evidence>
<reference evidence="2" key="1">
    <citation type="submission" date="2016-06" db="EMBL/GenBank/DDBJ databases">
        <title>Complete genome sequence of Actinoalloteichus fjordicus DSM 46855 (=ADI127-17), type strain of the new species Actinoalloteichus fjordicus.</title>
        <authorList>
            <person name="Ruckert C."/>
            <person name="Nouioui I."/>
            <person name="Willmese J."/>
            <person name="van Wezel G."/>
            <person name="Klenk H.-P."/>
            <person name="Kalinowski J."/>
            <person name="Zotchev S.B."/>
        </authorList>
    </citation>
    <scope>NUCLEOTIDE SEQUENCE [LARGE SCALE GENOMIC DNA]</scope>
    <source>
        <strain evidence="2">ADI127-7</strain>
    </source>
</reference>
<proteinExistence type="predicted"/>
<gene>
    <name evidence="1" type="ORF">UA74_03485</name>
</gene>
<protein>
    <submittedName>
        <fullName evidence="1">Uncharacterized protein</fullName>
    </submittedName>
</protein>
<evidence type="ECO:0000313" key="2">
    <source>
        <dbReference type="Proteomes" id="UP000185511"/>
    </source>
</evidence>
<accession>A0AAC9L7V3</accession>
<dbReference type="Proteomes" id="UP000185511">
    <property type="component" value="Chromosome"/>
</dbReference>